<feature type="region of interest" description="Disordered" evidence="1">
    <location>
        <begin position="1"/>
        <end position="49"/>
    </location>
</feature>
<proteinExistence type="predicted"/>
<gene>
    <name evidence="2" type="ORF">pCQ4.73</name>
</gene>
<evidence type="ECO:0000313" key="2">
    <source>
        <dbReference type="EMBL" id="AFH75198.1"/>
    </source>
</evidence>
<geneLocation type="plasmid" evidence="2">
    <name>pCQ4</name>
</geneLocation>
<reference evidence="2" key="1">
    <citation type="submission" date="2011-12" db="EMBL/GenBank/DDBJ databases">
        <title>Complete nucleotide sequence of Streptomyces circular plasmid pCQ4.</title>
        <authorList>
            <person name="Cheng Q."/>
            <person name="Tian X."/>
            <person name="Qin Z."/>
        </authorList>
    </citation>
    <scope>NUCLEOTIDE SEQUENCE</scope>
    <source>
        <strain evidence="2">W75</strain>
        <plasmid evidence="2">pCQ4</plasmid>
    </source>
</reference>
<dbReference type="EMBL" id="JQ340175">
    <property type="protein sequence ID" value="AFH75198.1"/>
    <property type="molecule type" value="Genomic_DNA"/>
</dbReference>
<name>I0CEI5_9ACTN</name>
<protein>
    <submittedName>
        <fullName evidence="2">Uncharacterized protein</fullName>
    </submittedName>
</protein>
<keyword evidence="2" id="KW-0614">Plasmid</keyword>
<accession>I0CEI5</accession>
<dbReference type="AlphaFoldDB" id="I0CEI5"/>
<feature type="compositionally biased region" description="Polar residues" evidence="1">
    <location>
        <begin position="152"/>
        <end position="165"/>
    </location>
</feature>
<evidence type="ECO:0000256" key="1">
    <source>
        <dbReference type="SAM" id="MobiDB-lite"/>
    </source>
</evidence>
<organism evidence="2">
    <name type="scientific">Streptomyces sp. W75</name>
    <dbReference type="NCBI Taxonomy" id="1170711"/>
    <lineage>
        <taxon>Bacteria</taxon>
        <taxon>Bacillati</taxon>
        <taxon>Actinomycetota</taxon>
        <taxon>Actinomycetes</taxon>
        <taxon>Kitasatosporales</taxon>
        <taxon>Streptomycetaceae</taxon>
        <taxon>Streptomyces</taxon>
    </lineage>
</organism>
<feature type="region of interest" description="Disordered" evidence="1">
    <location>
        <begin position="142"/>
        <end position="202"/>
    </location>
</feature>
<sequence>MSTPPSRKSPASARLPPQLRKPSTASPRQHRTAPSALLPSAPKRNQQPVTCGTWRRNLREQTHGYAAWPTRSSSVRNSTTRQAAESLQYVRPSLVSEHSARWNFERPSMTTPVPALQRSEQPLLTCGPPARYTFRRHSAVMLERSPQPPQRWLTSRGTLIAPTTHSGTSPRGQRRQRRRSQLSGTRLMPFPMRFGHSAVGRLPQRMNSTISATRLAPPRSASTCSAPQLALLDHDSMVSPPEPDPCAATL</sequence>